<gene>
    <name evidence="1" type="ORF">MRB53_013650</name>
</gene>
<name>A0ACC2K8M1_PERAE</name>
<organism evidence="1 2">
    <name type="scientific">Persea americana</name>
    <name type="common">Avocado</name>
    <dbReference type="NCBI Taxonomy" id="3435"/>
    <lineage>
        <taxon>Eukaryota</taxon>
        <taxon>Viridiplantae</taxon>
        <taxon>Streptophyta</taxon>
        <taxon>Embryophyta</taxon>
        <taxon>Tracheophyta</taxon>
        <taxon>Spermatophyta</taxon>
        <taxon>Magnoliopsida</taxon>
        <taxon>Magnoliidae</taxon>
        <taxon>Laurales</taxon>
        <taxon>Lauraceae</taxon>
        <taxon>Persea</taxon>
    </lineage>
</organism>
<protein>
    <submittedName>
        <fullName evidence="1">Uncharacterized protein</fullName>
    </submittedName>
</protein>
<dbReference type="Proteomes" id="UP001234297">
    <property type="component" value="Chromosome 4"/>
</dbReference>
<accession>A0ACC2K8M1</accession>
<comment type="caution">
    <text evidence="1">The sequence shown here is derived from an EMBL/GenBank/DDBJ whole genome shotgun (WGS) entry which is preliminary data.</text>
</comment>
<dbReference type="EMBL" id="CM056812">
    <property type="protein sequence ID" value="KAJ8617464.1"/>
    <property type="molecule type" value="Genomic_DNA"/>
</dbReference>
<proteinExistence type="predicted"/>
<reference evidence="1 2" key="1">
    <citation type="journal article" date="2022" name="Hortic Res">
        <title>A haplotype resolved chromosomal level avocado genome allows analysis of novel avocado genes.</title>
        <authorList>
            <person name="Nath O."/>
            <person name="Fletcher S.J."/>
            <person name="Hayward A."/>
            <person name="Shaw L.M."/>
            <person name="Masouleh A.K."/>
            <person name="Furtado A."/>
            <person name="Henry R.J."/>
            <person name="Mitter N."/>
        </authorList>
    </citation>
    <scope>NUCLEOTIDE SEQUENCE [LARGE SCALE GENOMIC DNA]</scope>
    <source>
        <strain evidence="2">cv. Hass</strain>
    </source>
</reference>
<keyword evidence="2" id="KW-1185">Reference proteome</keyword>
<evidence type="ECO:0000313" key="2">
    <source>
        <dbReference type="Proteomes" id="UP001234297"/>
    </source>
</evidence>
<evidence type="ECO:0000313" key="1">
    <source>
        <dbReference type="EMBL" id="KAJ8617464.1"/>
    </source>
</evidence>
<sequence length="69" mass="7746">MKTGSLVMAAIWIFRNRVLSVLLRSLCSEIGFFSVQKLNLSDSVFFSVLCFEISLRKSDPCGPPKIDAY</sequence>